<evidence type="ECO:0000256" key="1">
    <source>
        <dbReference type="ARBA" id="ARBA00004613"/>
    </source>
</evidence>
<reference evidence="8" key="1">
    <citation type="submission" date="2014-07" db="EMBL/GenBank/DDBJ databases">
        <authorList>
            <person name="Martin A.A"/>
            <person name="De Silva N."/>
        </authorList>
    </citation>
    <scope>NUCLEOTIDE SEQUENCE</scope>
</reference>
<dbReference type="Proteomes" id="UP000035680">
    <property type="component" value="Unassembled WGS sequence"/>
</dbReference>
<keyword evidence="3" id="KW-0964">Secreted</keyword>
<evidence type="ECO:0000256" key="4">
    <source>
        <dbReference type="ARBA" id="ARBA00022685"/>
    </source>
</evidence>
<feature type="transmembrane region" description="Helical" evidence="7">
    <location>
        <begin position="20"/>
        <end position="40"/>
    </location>
</feature>
<keyword evidence="8" id="KW-1185">Reference proteome</keyword>
<sequence length="156" mass="18291">MLEKIIIYNNNFNLVMMFKYQSYLVTVLFLILSISVTLTFSSPTLERHSPSEVTSDQFSAYEVFCREYSHLQLCKLESTLQQALAELQYIILNDEPNEESENFRFKRKSAFVRFGKRSPSDDMNFEKRKSAFVRFGRSIDDSISGQKRKSSYVRFG</sequence>
<keyword evidence="4" id="KW-0165">Cleavage on pair of basic residues</keyword>
<keyword evidence="7" id="KW-0812">Transmembrane</keyword>
<evidence type="ECO:0000313" key="8">
    <source>
        <dbReference type="Proteomes" id="UP000035680"/>
    </source>
</evidence>
<comment type="subcellular location">
    <subcellularLocation>
        <location evidence="1">Secreted</location>
    </subcellularLocation>
</comment>
<dbReference type="InterPro" id="IPR051041">
    <property type="entry name" value="FMRFamide-related_np"/>
</dbReference>
<dbReference type="GO" id="GO:0007218">
    <property type="term" value="P:neuropeptide signaling pathway"/>
    <property type="evidence" value="ECO:0007669"/>
    <property type="project" value="UniProtKB-KW"/>
</dbReference>
<accession>A0A0K0FJK1</accession>
<keyword evidence="6" id="KW-0527">Neuropeptide</keyword>
<keyword evidence="5" id="KW-0027">Amidation</keyword>
<dbReference type="AlphaFoldDB" id="A0A0K0FJK1"/>
<evidence type="ECO:0000256" key="2">
    <source>
        <dbReference type="ARBA" id="ARBA00006356"/>
    </source>
</evidence>
<keyword evidence="7" id="KW-1133">Transmembrane helix</keyword>
<evidence type="ECO:0000256" key="6">
    <source>
        <dbReference type="ARBA" id="ARBA00023320"/>
    </source>
</evidence>
<dbReference type="GO" id="GO:0005576">
    <property type="term" value="C:extracellular region"/>
    <property type="evidence" value="ECO:0007669"/>
    <property type="project" value="UniProtKB-SubCell"/>
</dbReference>
<keyword evidence="7" id="KW-0472">Membrane</keyword>
<proteinExistence type="inferred from homology"/>
<name>A0A0K0FJK1_STRVS</name>
<evidence type="ECO:0000256" key="5">
    <source>
        <dbReference type="ARBA" id="ARBA00022815"/>
    </source>
</evidence>
<protein>
    <submittedName>
        <fullName evidence="9">FMRFamide-related neuropeptides-like</fullName>
    </submittedName>
</protein>
<reference evidence="9" key="2">
    <citation type="submission" date="2015-08" db="UniProtKB">
        <authorList>
            <consortium name="WormBaseParasite"/>
        </authorList>
    </citation>
    <scope>IDENTIFICATION</scope>
</reference>
<dbReference type="PANTHER" id="PTHR20986">
    <property type="entry name" value="FMRFAMIDE-RELATED PEPTIDES"/>
    <property type="match status" value="1"/>
</dbReference>
<evidence type="ECO:0000256" key="3">
    <source>
        <dbReference type="ARBA" id="ARBA00022525"/>
    </source>
</evidence>
<dbReference type="WBParaSite" id="SVE_0907600.1">
    <property type="protein sequence ID" value="SVE_0907600.1"/>
    <property type="gene ID" value="SVE_0907600"/>
</dbReference>
<comment type="similarity">
    <text evidence="2">Belongs to the FARP (FMRFamide related peptide) family.</text>
</comment>
<evidence type="ECO:0000313" key="9">
    <source>
        <dbReference type="WBParaSite" id="SVE_0907600.1"/>
    </source>
</evidence>
<organism evidence="8 9">
    <name type="scientific">Strongyloides venezuelensis</name>
    <name type="common">Threadworm</name>
    <dbReference type="NCBI Taxonomy" id="75913"/>
    <lineage>
        <taxon>Eukaryota</taxon>
        <taxon>Metazoa</taxon>
        <taxon>Ecdysozoa</taxon>
        <taxon>Nematoda</taxon>
        <taxon>Chromadorea</taxon>
        <taxon>Rhabditida</taxon>
        <taxon>Tylenchina</taxon>
        <taxon>Panagrolaimomorpha</taxon>
        <taxon>Strongyloidoidea</taxon>
        <taxon>Strongyloididae</taxon>
        <taxon>Strongyloides</taxon>
    </lineage>
</organism>
<evidence type="ECO:0000256" key="7">
    <source>
        <dbReference type="SAM" id="Phobius"/>
    </source>
</evidence>
<dbReference type="PANTHER" id="PTHR20986:SF13">
    <property type="entry name" value="FMRF-LIKE PEPTIDE"/>
    <property type="match status" value="1"/>
</dbReference>